<accession>A0A9W6VDV8</accession>
<protein>
    <submittedName>
        <fullName evidence="1">Uncharacterized protein</fullName>
    </submittedName>
</protein>
<dbReference type="EMBL" id="BSTI01000009">
    <property type="protein sequence ID" value="GLY67763.1"/>
    <property type="molecule type" value="Genomic_DNA"/>
</dbReference>
<sequence>MLIRAVTYPIRVTFHVMFAMANHWLDVPETIDLLAWPDDEPDPSDVATPPAN</sequence>
<reference evidence="1" key="1">
    <citation type="submission" date="2023-03" db="EMBL/GenBank/DDBJ databases">
        <title>Amycolatopsis taiwanensis NBRC 103393.</title>
        <authorList>
            <person name="Ichikawa N."/>
            <person name="Sato H."/>
            <person name="Tonouchi N."/>
        </authorList>
    </citation>
    <scope>NUCLEOTIDE SEQUENCE</scope>
    <source>
        <strain evidence="1">NBRC 103393</strain>
    </source>
</reference>
<dbReference type="Proteomes" id="UP001165136">
    <property type="component" value="Unassembled WGS sequence"/>
</dbReference>
<keyword evidence="2" id="KW-1185">Reference proteome</keyword>
<dbReference type="RefSeq" id="WP_156960275.1">
    <property type="nucleotide sequence ID" value="NZ_BSTI01000009.1"/>
</dbReference>
<comment type="caution">
    <text evidence="1">The sequence shown here is derived from an EMBL/GenBank/DDBJ whole genome shotgun (WGS) entry which is preliminary data.</text>
</comment>
<evidence type="ECO:0000313" key="2">
    <source>
        <dbReference type="Proteomes" id="UP001165136"/>
    </source>
</evidence>
<name>A0A9W6VDV8_9PSEU</name>
<proteinExistence type="predicted"/>
<gene>
    <name evidence="1" type="ORF">Atai01_43820</name>
</gene>
<dbReference type="AlphaFoldDB" id="A0A9W6VDV8"/>
<organism evidence="1 2">
    <name type="scientific">Amycolatopsis taiwanensis</name>
    <dbReference type="NCBI Taxonomy" id="342230"/>
    <lineage>
        <taxon>Bacteria</taxon>
        <taxon>Bacillati</taxon>
        <taxon>Actinomycetota</taxon>
        <taxon>Actinomycetes</taxon>
        <taxon>Pseudonocardiales</taxon>
        <taxon>Pseudonocardiaceae</taxon>
        <taxon>Amycolatopsis</taxon>
    </lineage>
</organism>
<evidence type="ECO:0000313" key="1">
    <source>
        <dbReference type="EMBL" id="GLY67763.1"/>
    </source>
</evidence>